<gene>
    <name evidence="8" type="ORF">BDV25DRAFT_135759</name>
</gene>
<dbReference type="GO" id="GO:0008270">
    <property type="term" value="F:zinc ion binding"/>
    <property type="evidence" value="ECO:0007669"/>
    <property type="project" value="InterPro"/>
</dbReference>
<evidence type="ECO:0000256" key="1">
    <source>
        <dbReference type="ARBA" id="ARBA00022723"/>
    </source>
</evidence>
<dbReference type="GO" id="GO:0003677">
    <property type="term" value="F:DNA binding"/>
    <property type="evidence" value="ECO:0007669"/>
    <property type="project" value="UniProtKB-KW"/>
</dbReference>
<keyword evidence="2" id="KW-0862">Zinc</keyword>
<keyword evidence="5" id="KW-0804">Transcription</keyword>
<dbReference type="Gene3D" id="4.10.240.10">
    <property type="entry name" value="Zn(2)-C6 fungal-type DNA-binding domain"/>
    <property type="match status" value="1"/>
</dbReference>
<dbReference type="SMART" id="SM00066">
    <property type="entry name" value="GAL4"/>
    <property type="match status" value="1"/>
</dbReference>
<protein>
    <recommendedName>
        <fullName evidence="7">Zn(2)-C6 fungal-type domain-containing protein</fullName>
    </recommendedName>
</protein>
<dbReference type="OrthoDB" id="2593732at2759"/>
<feature type="domain" description="Zn(2)-C6 fungal-type" evidence="7">
    <location>
        <begin position="20"/>
        <end position="48"/>
    </location>
</feature>
<dbReference type="InterPro" id="IPR036864">
    <property type="entry name" value="Zn2-C6_fun-type_DNA-bd_sf"/>
</dbReference>
<organism evidence="8 9">
    <name type="scientific">Aspergillus avenaceus</name>
    <dbReference type="NCBI Taxonomy" id="36643"/>
    <lineage>
        <taxon>Eukaryota</taxon>
        <taxon>Fungi</taxon>
        <taxon>Dikarya</taxon>
        <taxon>Ascomycota</taxon>
        <taxon>Pezizomycotina</taxon>
        <taxon>Eurotiomycetes</taxon>
        <taxon>Eurotiomycetidae</taxon>
        <taxon>Eurotiales</taxon>
        <taxon>Aspergillaceae</taxon>
        <taxon>Aspergillus</taxon>
        <taxon>Aspergillus subgen. Circumdati</taxon>
    </lineage>
</organism>
<dbReference type="GO" id="GO:0009893">
    <property type="term" value="P:positive regulation of metabolic process"/>
    <property type="evidence" value="ECO:0007669"/>
    <property type="project" value="UniProtKB-ARBA"/>
</dbReference>
<name>A0A5N6U7Q5_ASPAV</name>
<keyword evidence="1" id="KW-0479">Metal-binding</keyword>
<dbReference type="GO" id="GO:0000981">
    <property type="term" value="F:DNA-binding transcription factor activity, RNA polymerase II-specific"/>
    <property type="evidence" value="ECO:0007669"/>
    <property type="project" value="InterPro"/>
</dbReference>
<evidence type="ECO:0000256" key="3">
    <source>
        <dbReference type="ARBA" id="ARBA00023015"/>
    </source>
</evidence>
<evidence type="ECO:0000259" key="7">
    <source>
        <dbReference type="PROSITE" id="PS50048"/>
    </source>
</evidence>
<sequence>MPQTALVKHTRRRHKAVRTGCYTCKIRRVKCDEAQPACAKCTSTGRKCDGYPPKAESRLSVPAGLNPSLFADAIDAMTFDFFRRRTVPQLFGYFDTSSFWGHRTLQISYNEPAVRYAANALSELHRNFEDSLGQRGQWDRVRQQSTLTHYAAALSHMKHILQSPNSSLDVLLVACLLLASVETFQGRYEAADVHLRCALRISATINNTDTQEKSPSLHHTQEVLKHPILCALVRLRVQCGLFLNLGSAIPKALTDIGPYLPVEIPDHFTSLSEARDTLFTQIGNFFRITNQVALTKTSTSEATGDLEDRIKHYMAEVNHDPVITQLQYVRVMGLERWKRAYEEFMSVYSRQLSPADVRASRFLDLYRDTLDIILHIDYTKGIMAADDFEDEFDMLLGKLRQFINDSNAAQAQSMFTFEMGIIPLLYFLATDCRNYTTRHAAYALLAASRSREGTWDASAVCKAAEKLIAFEEANRVRGVLGAEGIAQDHRVLEMEAQLDLVRRRAVVVFYHFHGSKTEVITW</sequence>
<keyword evidence="4" id="KW-0238">DNA-binding</keyword>
<accession>A0A5N6U7Q5</accession>
<evidence type="ECO:0000313" key="8">
    <source>
        <dbReference type="EMBL" id="KAE8154590.1"/>
    </source>
</evidence>
<evidence type="ECO:0000256" key="5">
    <source>
        <dbReference type="ARBA" id="ARBA00023163"/>
    </source>
</evidence>
<dbReference type="CDD" id="cd00067">
    <property type="entry name" value="GAL4"/>
    <property type="match status" value="1"/>
</dbReference>
<dbReference type="InterPro" id="IPR021858">
    <property type="entry name" value="Fun_TF"/>
</dbReference>
<dbReference type="PANTHER" id="PTHR36206:SF12">
    <property type="entry name" value="ASPERCRYPTIN BIOSYNTHESIS CLUSTER-SPECIFIC TRANSCRIPTION REGULATOR ATNN-RELATED"/>
    <property type="match status" value="1"/>
</dbReference>
<dbReference type="PROSITE" id="PS00463">
    <property type="entry name" value="ZN2_CY6_FUNGAL_1"/>
    <property type="match status" value="1"/>
</dbReference>
<dbReference type="SUPFAM" id="SSF57701">
    <property type="entry name" value="Zn2/Cys6 DNA-binding domain"/>
    <property type="match status" value="1"/>
</dbReference>
<evidence type="ECO:0000256" key="6">
    <source>
        <dbReference type="ARBA" id="ARBA00023242"/>
    </source>
</evidence>
<dbReference type="InterPro" id="IPR001138">
    <property type="entry name" value="Zn2Cys6_DnaBD"/>
</dbReference>
<dbReference type="InterPro" id="IPR052360">
    <property type="entry name" value="Transcr_Regulatory_Proteins"/>
</dbReference>
<evidence type="ECO:0000256" key="4">
    <source>
        <dbReference type="ARBA" id="ARBA00023125"/>
    </source>
</evidence>
<dbReference type="Proteomes" id="UP000325780">
    <property type="component" value="Unassembled WGS sequence"/>
</dbReference>
<evidence type="ECO:0000313" key="9">
    <source>
        <dbReference type="Proteomes" id="UP000325780"/>
    </source>
</evidence>
<dbReference type="PANTHER" id="PTHR36206">
    <property type="entry name" value="ASPERCRYPTIN BIOSYNTHESIS CLUSTER-SPECIFIC TRANSCRIPTION REGULATOR ATNN-RELATED"/>
    <property type="match status" value="1"/>
</dbReference>
<dbReference type="PROSITE" id="PS50048">
    <property type="entry name" value="ZN2_CY6_FUNGAL_2"/>
    <property type="match status" value="1"/>
</dbReference>
<dbReference type="Pfam" id="PF11951">
    <property type="entry name" value="Fungal_trans_2"/>
    <property type="match status" value="1"/>
</dbReference>
<dbReference type="EMBL" id="ML742028">
    <property type="protein sequence ID" value="KAE8154590.1"/>
    <property type="molecule type" value="Genomic_DNA"/>
</dbReference>
<proteinExistence type="predicted"/>
<keyword evidence="9" id="KW-1185">Reference proteome</keyword>
<keyword evidence="6" id="KW-0539">Nucleus</keyword>
<dbReference type="Pfam" id="PF00172">
    <property type="entry name" value="Zn_clus"/>
    <property type="match status" value="1"/>
</dbReference>
<evidence type="ECO:0000256" key="2">
    <source>
        <dbReference type="ARBA" id="ARBA00022833"/>
    </source>
</evidence>
<dbReference type="AlphaFoldDB" id="A0A5N6U7Q5"/>
<keyword evidence="3" id="KW-0805">Transcription regulation</keyword>
<reference evidence="8 9" key="1">
    <citation type="submission" date="2019-04" db="EMBL/GenBank/DDBJ databases">
        <title>Friends and foes A comparative genomics study of 23 Aspergillus species from section Flavi.</title>
        <authorList>
            <consortium name="DOE Joint Genome Institute"/>
            <person name="Kjaerbolling I."/>
            <person name="Vesth T."/>
            <person name="Frisvad J.C."/>
            <person name="Nybo J.L."/>
            <person name="Theobald S."/>
            <person name="Kildgaard S."/>
            <person name="Isbrandt T."/>
            <person name="Kuo A."/>
            <person name="Sato A."/>
            <person name="Lyhne E.K."/>
            <person name="Kogle M.E."/>
            <person name="Wiebenga A."/>
            <person name="Kun R.S."/>
            <person name="Lubbers R.J."/>
            <person name="Makela M.R."/>
            <person name="Barry K."/>
            <person name="Chovatia M."/>
            <person name="Clum A."/>
            <person name="Daum C."/>
            <person name="Haridas S."/>
            <person name="He G."/>
            <person name="LaButti K."/>
            <person name="Lipzen A."/>
            <person name="Mondo S."/>
            <person name="Riley R."/>
            <person name="Salamov A."/>
            <person name="Simmons B.A."/>
            <person name="Magnuson J.K."/>
            <person name="Henrissat B."/>
            <person name="Mortensen U.H."/>
            <person name="Larsen T.O."/>
            <person name="Devries R.P."/>
            <person name="Grigoriev I.V."/>
            <person name="Machida M."/>
            <person name="Baker S.E."/>
            <person name="Andersen M.R."/>
        </authorList>
    </citation>
    <scope>NUCLEOTIDE SEQUENCE [LARGE SCALE GENOMIC DNA]</scope>
    <source>
        <strain evidence="8 9">IBT 18842</strain>
    </source>
</reference>